<evidence type="ECO:0000259" key="22">
    <source>
        <dbReference type="PROSITE" id="PS50894"/>
    </source>
</evidence>
<evidence type="ECO:0000256" key="17">
    <source>
        <dbReference type="SAM" id="Coils"/>
    </source>
</evidence>
<evidence type="ECO:0000256" key="18">
    <source>
        <dbReference type="SAM" id="MobiDB-lite"/>
    </source>
</evidence>
<dbReference type="Pfam" id="PF00072">
    <property type="entry name" value="Response_reg"/>
    <property type="match status" value="1"/>
</dbReference>
<dbReference type="PROSITE" id="PS50109">
    <property type="entry name" value="HIS_KIN"/>
    <property type="match status" value="1"/>
</dbReference>
<dbReference type="SUPFAM" id="SSF47384">
    <property type="entry name" value="Homodimeric domain of signal transducing histidine kinase"/>
    <property type="match status" value="1"/>
</dbReference>
<dbReference type="AlphaFoldDB" id="A0A494X7F2"/>
<evidence type="ECO:0000256" key="2">
    <source>
        <dbReference type="ARBA" id="ARBA00012438"/>
    </source>
</evidence>
<evidence type="ECO:0000256" key="12">
    <source>
        <dbReference type="ARBA" id="ARBA00064003"/>
    </source>
</evidence>
<comment type="function">
    <text evidence="11">Member of the two-component regulatory system BvgS/BvgA. Phosphorylates BvgA via a four-step phosphorelay in response to environmental signals.</text>
</comment>
<feature type="compositionally biased region" description="Low complexity" evidence="18">
    <location>
        <begin position="901"/>
        <end position="918"/>
    </location>
</feature>
<dbReference type="InterPro" id="IPR036641">
    <property type="entry name" value="HPT_dom_sf"/>
</dbReference>
<reference evidence="23 24" key="1">
    <citation type="submission" date="2018-10" db="EMBL/GenBank/DDBJ databases">
        <title>Paraburkholderia sp. 7MK8-2, isolated from soil.</title>
        <authorList>
            <person name="Gao Z.-H."/>
            <person name="Qiu L.-H."/>
        </authorList>
    </citation>
    <scope>NUCLEOTIDE SEQUENCE [LARGE SCALE GENOMIC DNA]</scope>
    <source>
        <strain evidence="23 24">7MK8-2</strain>
    </source>
</reference>
<comment type="subunit">
    <text evidence="12">At low DSF concentrations, interacts with RpfF.</text>
</comment>
<dbReference type="PROSITE" id="PS50894">
    <property type="entry name" value="HPT"/>
    <property type="match status" value="1"/>
</dbReference>
<dbReference type="Gene3D" id="1.20.120.160">
    <property type="entry name" value="HPT domain"/>
    <property type="match status" value="1"/>
</dbReference>
<keyword evidence="7" id="KW-0418">Kinase</keyword>
<protein>
    <recommendedName>
        <fullName evidence="13">Sensory/regulatory protein RpfC</fullName>
        <ecNumber evidence="2">2.7.13.3</ecNumber>
    </recommendedName>
    <alternativeName>
        <fullName evidence="14">Virulence sensor protein BvgS</fullName>
    </alternativeName>
</protein>
<dbReference type="InterPro" id="IPR036097">
    <property type="entry name" value="HisK_dim/P_sf"/>
</dbReference>
<keyword evidence="19" id="KW-0812">Transmembrane</keyword>
<dbReference type="PRINTS" id="PR00344">
    <property type="entry name" value="BCTRLSENSOR"/>
</dbReference>
<feature type="region of interest" description="Disordered" evidence="18">
    <location>
        <begin position="901"/>
        <end position="942"/>
    </location>
</feature>
<accession>A0A494X7F2</accession>
<dbReference type="Gene3D" id="3.40.50.2300">
    <property type="match status" value="1"/>
</dbReference>
<keyword evidence="24" id="KW-1185">Reference proteome</keyword>
<dbReference type="CDD" id="cd00088">
    <property type="entry name" value="HPT"/>
    <property type="match status" value="1"/>
</dbReference>
<evidence type="ECO:0000256" key="14">
    <source>
        <dbReference type="ARBA" id="ARBA00070152"/>
    </source>
</evidence>
<dbReference type="PANTHER" id="PTHR45339:SF5">
    <property type="entry name" value="HISTIDINE KINASE"/>
    <property type="match status" value="1"/>
</dbReference>
<evidence type="ECO:0000256" key="6">
    <source>
        <dbReference type="ARBA" id="ARBA00022741"/>
    </source>
</evidence>
<keyword evidence="19" id="KW-1133">Transmembrane helix</keyword>
<dbReference type="FunFam" id="3.30.565.10:FF:000010">
    <property type="entry name" value="Sensor histidine kinase RcsC"/>
    <property type="match status" value="1"/>
</dbReference>
<gene>
    <name evidence="23" type="ORF">D7S89_23150</name>
</gene>
<feature type="domain" description="Response regulatory" evidence="21">
    <location>
        <begin position="780"/>
        <end position="899"/>
    </location>
</feature>
<keyword evidence="3 16" id="KW-0597">Phosphoprotein</keyword>
<evidence type="ECO:0000256" key="16">
    <source>
        <dbReference type="PROSITE-ProRule" id="PRU00169"/>
    </source>
</evidence>
<keyword evidence="6" id="KW-0547">Nucleotide-binding</keyword>
<evidence type="ECO:0000259" key="21">
    <source>
        <dbReference type="PROSITE" id="PS50110"/>
    </source>
</evidence>
<dbReference type="CDD" id="cd12915">
    <property type="entry name" value="PDC2_DGC_like"/>
    <property type="match status" value="1"/>
</dbReference>
<dbReference type="EC" id="2.7.13.3" evidence="2"/>
<feature type="domain" description="HPt" evidence="22">
    <location>
        <begin position="961"/>
        <end position="1061"/>
    </location>
</feature>
<evidence type="ECO:0000256" key="13">
    <source>
        <dbReference type="ARBA" id="ARBA00068150"/>
    </source>
</evidence>
<dbReference type="SUPFAM" id="SSF52172">
    <property type="entry name" value="CheY-like"/>
    <property type="match status" value="1"/>
</dbReference>
<dbReference type="GO" id="GO:0000155">
    <property type="term" value="F:phosphorelay sensor kinase activity"/>
    <property type="evidence" value="ECO:0007669"/>
    <property type="project" value="InterPro"/>
</dbReference>
<feature type="transmembrane region" description="Helical" evidence="19">
    <location>
        <begin position="66"/>
        <end position="85"/>
    </location>
</feature>
<dbReference type="SMART" id="SM00388">
    <property type="entry name" value="HisKA"/>
    <property type="match status" value="1"/>
</dbReference>
<keyword evidence="4" id="KW-0808">Transferase</keyword>
<evidence type="ECO:0000256" key="7">
    <source>
        <dbReference type="ARBA" id="ARBA00022777"/>
    </source>
</evidence>
<dbReference type="SMART" id="SM00448">
    <property type="entry name" value="REC"/>
    <property type="match status" value="1"/>
</dbReference>
<feature type="region of interest" description="Disordered" evidence="18">
    <location>
        <begin position="28"/>
        <end position="57"/>
    </location>
</feature>
<proteinExistence type="predicted"/>
<dbReference type="SUPFAM" id="SSF55874">
    <property type="entry name" value="ATPase domain of HSP90 chaperone/DNA topoisomerase II/histidine kinase"/>
    <property type="match status" value="1"/>
</dbReference>
<evidence type="ECO:0000256" key="1">
    <source>
        <dbReference type="ARBA" id="ARBA00000085"/>
    </source>
</evidence>
<feature type="modified residue" description="4-aspartylphosphate" evidence="16">
    <location>
        <position position="829"/>
    </location>
</feature>
<evidence type="ECO:0000256" key="4">
    <source>
        <dbReference type="ARBA" id="ARBA00022679"/>
    </source>
</evidence>
<name>A0A494X7F2_9BURK</name>
<sequence>MPSSRAYRADNAISPYRVRRAAWPISRRDSSLDMDVSATSSPAPALPPSPGKSPASAKRRSFSVRLSSLMLLAALWFALGALTVWDENAEMRSARAGANALADALAAHSTRVMREAEQVAALVSWQVQNDGVSIPLAYYVSSGLLKLDVFVQVAVIDSQGYLRASTVAGFQPINLSDREHFQAHVHNPSTALMIGRPLVGRASGKASLQLSQRINGLDGRFLGVVVVSVAPSYFTELYNGLHIGKSGIVSVVGTHDFVVRALRAGLDRSVGTTLPRADPLRRALEQAPSGTLRMPAFIDGRDAIVSYRTLPDYPLAVAVGYLTRDYLSAWLTRSLLLLTAALALTVLIVVVERRTRNLVESLAAANEREMAKAQQLETARRDAEAASRAKSSFLATMSHEIRTPMNGVIGMAEVLARSLLSADQKDMVVTIRDSASALLRIIDDILDFSKIEAGKMQIESAPVSIEDIVDGLCSSLASVADARGVVLRTYVSPDLPAYVMSDDTRLREVLYNLVGNAIKFSGGREGVPGRVSVRATLYEGAEDIAIEARFEIADNGIGMAPETIKKLFQPFSQAEASTTRRFGGTGLGLAICRRLVSLMGGDLTVSSEPGRGSTFVVRLPLTIAPDAPVRAHPDLSGISCIVSLSRGFDGDIAGIVSYLDHAGASVTLVRETRQLHAQLAQTSGVVVLVVDEDSPAVIAAAADPAHAAAGRVMLTAGRGLTVISADDRTVSLGAQAMRRRVLLDAVLLAGGRVHPQPAAAHLAEETGTPMTHMPPAPGTTILVAEDDAVNRTVISRQLALLGYQADMAVDGEEALRRWREKPYTLVLTDLHMPKRDGYELAQAIRAEEVQTHRKRIPIVALTANAIHGEATRAKGLGIDDYLTKPLKLNLLQQALEQWTASPSADAEADTAAADSAEPIVESNEPAEAATPSTVSDSPAPAPADDAGLIDLDVLKGIVGDDPETVQMLLQEYVECSESLARELVAHLNEHRRPEAAAVAHKLKSSSRSIGATSLGELCARIESVAQTQDDASLAALAVQFDTAYRLASGVASRLAQARRLAQTLPAGPPA</sequence>
<feature type="coiled-coil region" evidence="17">
    <location>
        <begin position="359"/>
        <end position="386"/>
    </location>
</feature>
<keyword evidence="17" id="KW-0175">Coiled coil</keyword>
<keyword evidence="8" id="KW-0067">ATP-binding</keyword>
<evidence type="ECO:0000259" key="20">
    <source>
        <dbReference type="PROSITE" id="PS50109"/>
    </source>
</evidence>
<dbReference type="PROSITE" id="PS50110">
    <property type="entry name" value="RESPONSE_REGULATORY"/>
    <property type="match status" value="1"/>
</dbReference>
<evidence type="ECO:0000256" key="15">
    <source>
        <dbReference type="PROSITE-ProRule" id="PRU00110"/>
    </source>
</evidence>
<evidence type="ECO:0000256" key="10">
    <source>
        <dbReference type="ARBA" id="ARBA00023026"/>
    </source>
</evidence>
<evidence type="ECO:0000313" key="24">
    <source>
        <dbReference type="Proteomes" id="UP000280434"/>
    </source>
</evidence>
<dbReference type="Pfam" id="PF01627">
    <property type="entry name" value="Hpt"/>
    <property type="match status" value="1"/>
</dbReference>
<dbReference type="InterPro" id="IPR011006">
    <property type="entry name" value="CheY-like_superfamily"/>
</dbReference>
<feature type="compositionally biased region" description="Low complexity" evidence="18">
    <location>
        <begin position="928"/>
        <end position="942"/>
    </location>
</feature>
<dbReference type="Gene3D" id="3.30.450.20">
    <property type="entry name" value="PAS domain"/>
    <property type="match status" value="2"/>
</dbReference>
<dbReference type="CDD" id="cd00082">
    <property type="entry name" value="HisKA"/>
    <property type="match status" value="1"/>
</dbReference>
<dbReference type="InterPro" id="IPR005467">
    <property type="entry name" value="His_kinase_dom"/>
</dbReference>
<dbReference type="GO" id="GO:0005524">
    <property type="term" value="F:ATP binding"/>
    <property type="evidence" value="ECO:0007669"/>
    <property type="project" value="UniProtKB-KW"/>
</dbReference>
<dbReference type="InterPro" id="IPR008207">
    <property type="entry name" value="Sig_transdc_His_kin_Hpt_dom"/>
</dbReference>
<dbReference type="PANTHER" id="PTHR45339">
    <property type="entry name" value="HYBRID SIGNAL TRANSDUCTION HISTIDINE KINASE J"/>
    <property type="match status" value="1"/>
</dbReference>
<comment type="catalytic activity">
    <reaction evidence="1">
        <text>ATP + protein L-histidine = ADP + protein N-phospho-L-histidine.</text>
        <dbReference type="EC" id="2.7.13.3"/>
    </reaction>
</comment>
<dbReference type="OrthoDB" id="9810730at2"/>
<dbReference type="SMART" id="SM00387">
    <property type="entry name" value="HATPase_c"/>
    <property type="match status" value="1"/>
</dbReference>
<evidence type="ECO:0000256" key="8">
    <source>
        <dbReference type="ARBA" id="ARBA00022840"/>
    </source>
</evidence>
<keyword evidence="9" id="KW-0902">Two-component regulatory system</keyword>
<dbReference type="InterPro" id="IPR003594">
    <property type="entry name" value="HATPase_dom"/>
</dbReference>
<evidence type="ECO:0000256" key="11">
    <source>
        <dbReference type="ARBA" id="ARBA00058004"/>
    </source>
</evidence>
<dbReference type="CDD" id="cd17546">
    <property type="entry name" value="REC_hyHK_CKI1_RcsC-like"/>
    <property type="match status" value="1"/>
</dbReference>
<evidence type="ECO:0000313" key="23">
    <source>
        <dbReference type="EMBL" id="RKP44114.1"/>
    </source>
</evidence>
<dbReference type="Proteomes" id="UP000280434">
    <property type="component" value="Unassembled WGS sequence"/>
</dbReference>
<dbReference type="FunFam" id="1.10.287.130:FF:000002">
    <property type="entry name" value="Two-component osmosensing histidine kinase"/>
    <property type="match status" value="1"/>
</dbReference>
<keyword evidence="5" id="KW-0732">Signal</keyword>
<dbReference type="CDD" id="cd16922">
    <property type="entry name" value="HATPase_EvgS-ArcB-TorS-like"/>
    <property type="match status" value="1"/>
</dbReference>
<dbReference type="InterPro" id="IPR001789">
    <property type="entry name" value="Sig_transdc_resp-reg_receiver"/>
</dbReference>
<evidence type="ECO:0000256" key="9">
    <source>
        <dbReference type="ARBA" id="ARBA00023012"/>
    </source>
</evidence>
<feature type="domain" description="Histidine kinase" evidence="20">
    <location>
        <begin position="396"/>
        <end position="623"/>
    </location>
</feature>
<evidence type="ECO:0000256" key="5">
    <source>
        <dbReference type="ARBA" id="ARBA00022729"/>
    </source>
</evidence>
<dbReference type="InterPro" id="IPR003661">
    <property type="entry name" value="HisK_dim/P_dom"/>
</dbReference>
<dbReference type="Pfam" id="PF00512">
    <property type="entry name" value="HisKA"/>
    <property type="match status" value="1"/>
</dbReference>
<evidence type="ECO:0000256" key="3">
    <source>
        <dbReference type="ARBA" id="ARBA00022553"/>
    </source>
</evidence>
<dbReference type="InterPro" id="IPR036890">
    <property type="entry name" value="HATPase_C_sf"/>
</dbReference>
<dbReference type="GO" id="GO:0005886">
    <property type="term" value="C:plasma membrane"/>
    <property type="evidence" value="ECO:0007669"/>
    <property type="project" value="UniProtKB-SubCell"/>
</dbReference>
<keyword evidence="10" id="KW-0843">Virulence</keyword>
<dbReference type="SUPFAM" id="SSF47226">
    <property type="entry name" value="Histidine-containing phosphotransfer domain, HPT domain"/>
    <property type="match status" value="1"/>
</dbReference>
<dbReference type="EMBL" id="RBZV01000014">
    <property type="protein sequence ID" value="RKP44114.1"/>
    <property type="molecule type" value="Genomic_DNA"/>
</dbReference>
<organism evidence="23 24">
    <name type="scientific">Trinickia fusca</name>
    <dbReference type="NCBI Taxonomy" id="2419777"/>
    <lineage>
        <taxon>Bacteria</taxon>
        <taxon>Pseudomonadati</taxon>
        <taxon>Pseudomonadota</taxon>
        <taxon>Betaproteobacteria</taxon>
        <taxon>Burkholderiales</taxon>
        <taxon>Burkholderiaceae</taxon>
        <taxon>Trinickia</taxon>
    </lineage>
</organism>
<dbReference type="Gene3D" id="1.10.287.130">
    <property type="match status" value="1"/>
</dbReference>
<comment type="caution">
    <text evidence="23">The sequence shown here is derived from an EMBL/GenBank/DDBJ whole genome shotgun (WGS) entry which is preliminary data.</text>
</comment>
<dbReference type="Gene3D" id="3.30.565.10">
    <property type="entry name" value="Histidine kinase-like ATPase, C-terminal domain"/>
    <property type="match status" value="1"/>
</dbReference>
<feature type="modified residue" description="Phosphohistidine" evidence="15">
    <location>
        <position position="1000"/>
    </location>
</feature>
<evidence type="ECO:0000256" key="19">
    <source>
        <dbReference type="SAM" id="Phobius"/>
    </source>
</evidence>
<keyword evidence="19" id="KW-0472">Membrane</keyword>
<dbReference type="Pfam" id="PF02518">
    <property type="entry name" value="HATPase_c"/>
    <property type="match status" value="1"/>
</dbReference>
<dbReference type="InterPro" id="IPR004358">
    <property type="entry name" value="Sig_transdc_His_kin-like_C"/>
</dbReference>
<dbReference type="CDD" id="cd12914">
    <property type="entry name" value="PDC1_DGC_like"/>
    <property type="match status" value="1"/>
</dbReference>